<keyword evidence="4" id="KW-1185">Reference proteome</keyword>
<dbReference type="RefSeq" id="WP_189692464.1">
    <property type="nucleotide sequence ID" value="NZ_BNCM01000002.1"/>
</dbReference>
<evidence type="ECO:0000313" key="4">
    <source>
        <dbReference type="Proteomes" id="UP000639051"/>
    </source>
</evidence>
<accession>A0ABS1K348</accession>
<dbReference type="InterPro" id="IPR000326">
    <property type="entry name" value="PAP2/HPO"/>
</dbReference>
<dbReference type="InterPro" id="IPR036938">
    <property type="entry name" value="PAP2/HPO_sf"/>
</dbReference>
<dbReference type="Proteomes" id="UP000639051">
    <property type="component" value="Unassembled WGS sequence"/>
</dbReference>
<dbReference type="Gene3D" id="1.20.144.10">
    <property type="entry name" value="Phosphatidic acid phosphatase type 2/haloperoxidase"/>
    <property type="match status" value="1"/>
</dbReference>
<feature type="transmembrane region" description="Helical" evidence="1">
    <location>
        <begin position="165"/>
        <end position="186"/>
    </location>
</feature>
<feature type="transmembrane region" description="Helical" evidence="1">
    <location>
        <begin position="94"/>
        <end position="114"/>
    </location>
</feature>
<proteinExistence type="predicted"/>
<reference evidence="3 4" key="1">
    <citation type="submission" date="2021-01" db="EMBL/GenBank/DDBJ databases">
        <title>Genome public.</title>
        <authorList>
            <person name="Liu C."/>
            <person name="Sun Q."/>
        </authorList>
    </citation>
    <scope>NUCLEOTIDE SEQUENCE [LARGE SCALE GENOMIC DNA]</scope>
    <source>
        <strain evidence="3 4">JC656</strain>
    </source>
</reference>
<evidence type="ECO:0000259" key="2">
    <source>
        <dbReference type="SMART" id="SM00014"/>
    </source>
</evidence>
<protein>
    <submittedName>
        <fullName evidence="3">Phosphatase PAP2 family protein</fullName>
    </submittedName>
</protein>
<feature type="transmembrane region" description="Helical" evidence="1">
    <location>
        <begin position="56"/>
        <end position="82"/>
    </location>
</feature>
<dbReference type="EMBL" id="JAERRC010000024">
    <property type="protein sequence ID" value="MBL0705923.1"/>
    <property type="molecule type" value="Genomic_DNA"/>
</dbReference>
<evidence type="ECO:0000256" key="1">
    <source>
        <dbReference type="SAM" id="Phobius"/>
    </source>
</evidence>
<feature type="domain" description="Phosphatidic acid phosphatase type 2/haloperoxidase" evidence="2">
    <location>
        <begin position="92"/>
        <end position="207"/>
    </location>
</feature>
<dbReference type="SUPFAM" id="SSF48317">
    <property type="entry name" value="Acid phosphatase/Vanadium-dependent haloperoxidase"/>
    <property type="match status" value="1"/>
</dbReference>
<keyword evidence="1" id="KW-0472">Membrane</keyword>
<organism evidence="3 4">
    <name type="scientific">Sinomonas cellulolyticus</name>
    <dbReference type="NCBI Taxonomy" id="2801916"/>
    <lineage>
        <taxon>Bacteria</taxon>
        <taxon>Bacillati</taxon>
        <taxon>Actinomycetota</taxon>
        <taxon>Actinomycetes</taxon>
        <taxon>Micrococcales</taxon>
        <taxon>Micrococcaceae</taxon>
        <taxon>Sinomonas</taxon>
    </lineage>
</organism>
<gene>
    <name evidence="3" type="ORF">JJE72_10440</name>
</gene>
<dbReference type="Pfam" id="PF01569">
    <property type="entry name" value="PAP2"/>
    <property type="match status" value="1"/>
</dbReference>
<sequence length="237" mass="24644">MLHVRPSSRRAAAVALGAAGILVFGWLLESVAGDWGLADLDWPILDWLASHRSGSLTAVAVALRTGSGPLIALGIAAVAGLAWGVSRRELMRPLLLVGAVLADVLLVAGVRLWVDRARPPVWFEAMGSSGMPAFPAGHASAVLTLLFAGLYLAHSRRSASRGTGPAALAAALVGLAVGACDLYLGMHWFTDVLASWAISALVLATVVWIDSLRLPEPGESARAVDTEVARSRSSAET</sequence>
<keyword evidence="1" id="KW-1133">Transmembrane helix</keyword>
<evidence type="ECO:0000313" key="3">
    <source>
        <dbReference type="EMBL" id="MBL0705923.1"/>
    </source>
</evidence>
<comment type="caution">
    <text evidence="3">The sequence shown here is derived from an EMBL/GenBank/DDBJ whole genome shotgun (WGS) entry which is preliminary data.</text>
</comment>
<feature type="transmembrane region" description="Helical" evidence="1">
    <location>
        <begin position="134"/>
        <end position="153"/>
    </location>
</feature>
<dbReference type="SMART" id="SM00014">
    <property type="entry name" value="acidPPc"/>
    <property type="match status" value="1"/>
</dbReference>
<feature type="transmembrane region" description="Helical" evidence="1">
    <location>
        <begin position="192"/>
        <end position="212"/>
    </location>
</feature>
<keyword evidence="1" id="KW-0812">Transmembrane</keyword>
<dbReference type="PANTHER" id="PTHR14969">
    <property type="entry name" value="SPHINGOSINE-1-PHOSPHATE PHOSPHOHYDROLASE"/>
    <property type="match status" value="1"/>
</dbReference>
<name>A0ABS1K348_9MICC</name>
<dbReference type="PANTHER" id="PTHR14969:SF13">
    <property type="entry name" value="AT30094P"/>
    <property type="match status" value="1"/>
</dbReference>